<sequence>MDARAAGGRLRAADLHRPFHAVRAIEAPHTVQQFCAAYAPRLPPGQMFSHTTAALLWNLPIESARASPAGIHVSVFSPGWPPRTVGVTGHRLDDNRVSVELRHGFPVTDIASTWCHLASLVSLDELVVAGDAAVLVPVHPGRGDRRPHASIELLRDRLYDYRGRGKCRLQEALDLVRVGAESPRETSLRLLLVRAGLPEPELNVDRFDDDGTFIGRADLFYRQWMVVVDYDGDQHRTASGPAPGPNEQ</sequence>
<evidence type="ECO:0000313" key="1">
    <source>
        <dbReference type="EMBL" id="TIH35670.1"/>
    </source>
</evidence>
<comment type="caution">
    <text evidence="1">The sequence shown here is derived from an EMBL/GenBank/DDBJ whole genome shotgun (WGS) entry which is preliminary data.</text>
</comment>
<accession>A0A4T2BW88</accession>
<proteinExistence type="predicted"/>
<protein>
    <submittedName>
        <fullName evidence="1">Uncharacterized protein</fullName>
    </submittedName>
</protein>
<name>A0A4T2BW88_9MICO</name>
<dbReference type="AlphaFoldDB" id="A0A4T2BW88"/>
<reference evidence="1 2" key="1">
    <citation type="journal article" date="2019" name="Microorganisms">
        <title>Systematic Affiliation and Genome Analysis of Subtercola vilae DB165(T) with Particular Emphasis on Cold Adaptation of an Isolate from a High-Altitude Cold Volcano Lake.</title>
        <authorList>
            <person name="Villalobos A.S."/>
            <person name="Wiese J."/>
            <person name="Imhoff J.F."/>
            <person name="Dorador C."/>
            <person name="Keller A."/>
            <person name="Hentschel U."/>
        </authorList>
    </citation>
    <scope>NUCLEOTIDE SEQUENCE [LARGE SCALE GENOMIC DNA]</scope>
    <source>
        <strain evidence="1 2">DB165</strain>
    </source>
</reference>
<dbReference type="Proteomes" id="UP000306192">
    <property type="component" value="Unassembled WGS sequence"/>
</dbReference>
<gene>
    <name evidence="1" type="ORF">D4765_10800</name>
</gene>
<organism evidence="1 2">
    <name type="scientific">Subtercola vilae</name>
    <dbReference type="NCBI Taxonomy" id="2056433"/>
    <lineage>
        <taxon>Bacteria</taxon>
        <taxon>Bacillati</taxon>
        <taxon>Actinomycetota</taxon>
        <taxon>Actinomycetes</taxon>
        <taxon>Micrococcales</taxon>
        <taxon>Microbacteriaceae</taxon>
        <taxon>Subtercola</taxon>
    </lineage>
</organism>
<dbReference type="EMBL" id="QYRT01000018">
    <property type="protein sequence ID" value="TIH35670.1"/>
    <property type="molecule type" value="Genomic_DNA"/>
</dbReference>
<keyword evidence="2" id="KW-1185">Reference proteome</keyword>
<evidence type="ECO:0000313" key="2">
    <source>
        <dbReference type="Proteomes" id="UP000306192"/>
    </source>
</evidence>